<dbReference type="EMBL" id="CP054142">
    <property type="protein sequence ID" value="QTQ14465.1"/>
    <property type="molecule type" value="Genomic_DNA"/>
</dbReference>
<dbReference type="RefSeq" id="WP_210119118.1">
    <property type="nucleotide sequence ID" value="NZ_CP054142.1"/>
</dbReference>
<dbReference type="PANTHER" id="PTHR18964">
    <property type="entry name" value="ROK (REPRESSOR, ORF, KINASE) FAMILY"/>
    <property type="match status" value="1"/>
</dbReference>
<accession>A0A975F4C8</accession>
<dbReference type="SUPFAM" id="SSF46785">
    <property type="entry name" value="Winged helix' DNA-binding domain"/>
    <property type="match status" value="1"/>
</dbReference>
<evidence type="ECO:0000313" key="2">
    <source>
        <dbReference type="Proteomes" id="UP000671908"/>
    </source>
</evidence>
<protein>
    <submittedName>
        <fullName evidence="1">ROK family transcriptional regulator</fullName>
    </submittedName>
</protein>
<dbReference type="Gene3D" id="1.10.10.10">
    <property type="entry name" value="Winged helix-like DNA-binding domain superfamily/Winged helix DNA-binding domain"/>
    <property type="match status" value="1"/>
</dbReference>
<dbReference type="Pfam" id="PF00480">
    <property type="entry name" value="ROK"/>
    <property type="match status" value="1"/>
</dbReference>
<gene>
    <name evidence="1" type="ORF">HRQ91_08365</name>
</gene>
<dbReference type="InterPro" id="IPR036388">
    <property type="entry name" value="WH-like_DNA-bd_sf"/>
</dbReference>
<dbReference type="InterPro" id="IPR036390">
    <property type="entry name" value="WH_DNA-bd_sf"/>
</dbReference>
<reference evidence="1 2" key="1">
    <citation type="journal article" date="2021" name="Microbiol. Resour. Announc.">
        <title>Complete Genome Sequences of Three Human Oral Treponema parvum Isolates.</title>
        <authorList>
            <person name="Zeng H."/>
            <person name="Watt R.M."/>
        </authorList>
    </citation>
    <scope>NUCLEOTIDE SEQUENCE [LARGE SCALE GENOMIC DNA]</scope>
    <source>
        <strain evidence="1 2">ATCC 700770</strain>
    </source>
</reference>
<sequence length="375" mass="41620">MEQRKPLNIEIQEINRSRIYKLLLDGENFAKKDIVQQLRLCLPTVTKNIERLIKDGLIRKAGSKGYTGGRRAVTYAIAGDARIAFGVDITRNHVTIVAVNLYGKIMSSVRHRIAFEPSKAYYKKIADEIKSEIKKSKFKTNKILGVGIGIPALVDKNKKNILYSKIIDLAPNTHELFAGYLPYDIQLFNDANAAAFAESRICKNMKNVLYLMLSNNIGGAMIINDEVYSGDTQKSSEVGHIPLFPKGKKCYCGQRGCVDAYLAASILSDLTDGNLKLFFAGLAEGNKVLEKKWDEYLDNLASTVNIINVILDCNVILGGYIGEYLEPYLSELKKRAAKLSTFRDDADYLQICSYKKESIAAGAALSFITGFIGSI</sequence>
<name>A0A975F4C8_9SPIR</name>
<organism evidence="1 2">
    <name type="scientific">Treponema parvum</name>
    <dbReference type="NCBI Taxonomy" id="138851"/>
    <lineage>
        <taxon>Bacteria</taxon>
        <taxon>Pseudomonadati</taxon>
        <taxon>Spirochaetota</taxon>
        <taxon>Spirochaetia</taxon>
        <taxon>Spirochaetales</taxon>
        <taxon>Treponemataceae</taxon>
        <taxon>Treponema</taxon>
    </lineage>
</organism>
<dbReference type="SUPFAM" id="SSF53067">
    <property type="entry name" value="Actin-like ATPase domain"/>
    <property type="match status" value="1"/>
</dbReference>
<proteinExistence type="predicted"/>
<evidence type="ECO:0000313" key="1">
    <source>
        <dbReference type="EMBL" id="QTQ14465.1"/>
    </source>
</evidence>
<dbReference type="KEGG" id="tpav:HRQ91_08365"/>
<dbReference type="InterPro" id="IPR000600">
    <property type="entry name" value="ROK"/>
</dbReference>
<dbReference type="Proteomes" id="UP000671908">
    <property type="component" value="Chromosome"/>
</dbReference>
<dbReference type="Gene3D" id="3.30.420.40">
    <property type="match status" value="2"/>
</dbReference>
<keyword evidence="2" id="KW-1185">Reference proteome</keyword>
<dbReference type="PANTHER" id="PTHR18964:SF110">
    <property type="entry name" value="TRANSCRIPTIONAL REGULATOR, XYLR-RELATED"/>
    <property type="match status" value="1"/>
</dbReference>
<dbReference type="InterPro" id="IPR043129">
    <property type="entry name" value="ATPase_NBD"/>
</dbReference>
<dbReference type="AlphaFoldDB" id="A0A975F4C8"/>